<dbReference type="InterPro" id="IPR041698">
    <property type="entry name" value="Methyltransf_25"/>
</dbReference>
<feature type="non-terminal residue" evidence="2">
    <location>
        <position position="1"/>
    </location>
</feature>
<dbReference type="SUPFAM" id="SSF53335">
    <property type="entry name" value="S-adenosyl-L-methionine-dependent methyltransferases"/>
    <property type="match status" value="1"/>
</dbReference>
<evidence type="ECO:0000313" key="2">
    <source>
        <dbReference type="EMBL" id="KKM05134.1"/>
    </source>
</evidence>
<dbReference type="Pfam" id="PF13649">
    <property type="entry name" value="Methyltransf_25"/>
    <property type="match status" value="1"/>
</dbReference>
<proteinExistence type="predicted"/>
<dbReference type="GO" id="GO:0008168">
    <property type="term" value="F:methyltransferase activity"/>
    <property type="evidence" value="ECO:0007669"/>
    <property type="project" value="TreeGrafter"/>
</dbReference>
<reference evidence="2" key="1">
    <citation type="journal article" date="2015" name="Nature">
        <title>Complex archaea that bridge the gap between prokaryotes and eukaryotes.</title>
        <authorList>
            <person name="Spang A."/>
            <person name="Saw J.H."/>
            <person name="Jorgensen S.L."/>
            <person name="Zaremba-Niedzwiedzka K."/>
            <person name="Martijn J."/>
            <person name="Lind A.E."/>
            <person name="van Eijk R."/>
            <person name="Schleper C."/>
            <person name="Guy L."/>
            <person name="Ettema T.J."/>
        </authorList>
    </citation>
    <scope>NUCLEOTIDE SEQUENCE</scope>
</reference>
<comment type="caution">
    <text evidence="2">The sequence shown here is derived from an EMBL/GenBank/DDBJ whole genome shotgun (WGS) entry which is preliminary data.</text>
</comment>
<dbReference type="EMBL" id="LAZR01016292">
    <property type="protein sequence ID" value="KKM05134.1"/>
    <property type="molecule type" value="Genomic_DNA"/>
</dbReference>
<name>A0A0F9H273_9ZZZZ</name>
<dbReference type="Gene3D" id="3.40.50.150">
    <property type="entry name" value="Vaccinia Virus protein VP39"/>
    <property type="match status" value="1"/>
</dbReference>
<accession>A0A0F9H273</accession>
<dbReference type="PANTHER" id="PTHR43591">
    <property type="entry name" value="METHYLTRANSFERASE"/>
    <property type="match status" value="1"/>
</dbReference>
<dbReference type="CDD" id="cd02440">
    <property type="entry name" value="AdoMet_MTases"/>
    <property type="match status" value="1"/>
</dbReference>
<evidence type="ECO:0000259" key="1">
    <source>
        <dbReference type="Pfam" id="PF13649"/>
    </source>
</evidence>
<gene>
    <name evidence="2" type="ORF">LCGC14_1757140</name>
</gene>
<dbReference type="PANTHER" id="PTHR43591:SF24">
    <property type="entry name" value="2-METHOXY-6-POLYPRENYL-1,4-BENZOQUINOL METHYLASE, MITOCHONDRIAL"/>
    <property type="match status" value="1"/>
</dbReference>
<dbReference type="InterPro" id="IPR029063">
    <property type="entry name" value="SAM-dependent_MTases_sf"/>
</dbReference>
<protein>
    <recommendedName>
        <fullName evidence="1">Methyltransferase domain-containing protein</fullName>
    </recommendedName>
</protein>
<sequence length="219" mass="24780">DYTLKPWEKVIVESVSGKDVLDVACGGGRITVPLLRRGHDVVGTDFIPDFEDKILQHKSEFNGDFRFITADMLKLPFPCKSFGTVTCINALVYLRDADEVRKCLSEMVRVLRPGGQLFITTWNLWHPLWGTSVLLNYLLRRGGRFGETSPFWTTDKRINNSRTRMFVATRKALRDACPPEMTIEIRTGRECADGKGLLSPFHPILVMSGRKGLETSDVM</sequence>
<organism evidence="2">
    <name type="scientific">marine sediment metagenome</name>
    <dbReference type="NCBI Taxonomy" id="412755"/>
    <lineage>
        <taxon>unclassified sequences</taxon>
        <taxon>metagenomes</taxon>
        <taxon>ecological metagenomes</taxon>
    </lineage>
</organism>
<feature type="domain" description="Methyltransferase" evidence="1">
    <location>
        <begin position="20"/>
        <end position="115"/>
    </location>
</feature>
<dbReference type="AlphaFoldDB" id="A0A0F9H273"/>